<dbReference type="InterPro" id="IPR011162">
    <property type="entry name" value="MHC_I/II-like_Ag-recog"/>
</dbReference>
<feature type="compositionally biased region" description="Basic and acidic residues" evidence="11">
    <location>
        <begin position="592"/>
        <end position="608"/>
    </location>
</feature>
<comment type="caution">
    <text evidence="13">The sequence shown here is derived from an EMBL/GenBank/DDBJ whole genome shotgun (WGS) entry which is preliminary data.</text>
</comment>
<evidence type="ECO:0000256" key="11">
    <source>
        <dbReference type="SAM" id="MobiDB-lite"/>
    </source>
</evidence>
<keyword evidence="9" id="KW-0325">Glycoprotein</keyword>
<evidence type="ECO:0000256" key="7">
    <source>
        <dbReference type="ARBA" id="ARBA00023136"/>
    </source>
</evidence>
<keyword evidence="8" id="KW-1015">Disulfide bond</keyword>
<keyword evidence="14" id="KW-1185">Reference proteome</keyword>
<evidence type="ECO:0000256" key="6">
    <source>
        <dbReference type="ARBA" id="ARBA00022989"/>
    </source>
</evidence>
<dbReference type="InterPro" id="IPR011161">
    <property type="entry name" value="MHC_I-like_Ag-recog"/>
</dbReference>
<name>A0ABQ7TNF6_PHRPL</name>
<dbReference type="SUPFAM" id="SSF54452">
    <property type="entry name" value="MHC antigen-recognition domain"/>
    <property type="match status" value="1"/>
</dbReference>
<evidence type="ECO:0000256" key="3">
    <source>
        <dbReference type="ARBA" id="ARBA00022692"/>
    </source>
</evidence>
<sequence length="628" mass="70478">MTLDVPSRLSSLSGGIDTLAAQFDQVIVACSQGLEVAGTKITLEVCLAVITLLKTTVAVRDALDIFYRRRRVQRQRAIEKRHREYMRHRALALHSDFISWPEEEDDPFGDTSEEEEEEEERSSDGVRQYGFGPESPVFEVGSTSELPLTWLLSVSVRHFLPPGTFPSSSHSLRYLYTVLEESDPEQPEITVLGYADDQLISRYDSNSRQIQPKVAWMSKMDAEDPQHWDKELQRIQSWGLELKEMLNTTMKLKSRYRGKVEEEEEGYMEGCEFFSDGSKEGYAASAYDGRDFLAFDRPAASWRAIDFMSQILRLIWVMKSNQTQKLKSYLEEECIEQLRKYLEIGKEALLRKDGYMHNITRKEGEDEEGREVGSSLVVAANIGFEGKDFGNEEVSKFRKAWKSMVLLLLGQERGGVGGGEKGACPRERSPLLAPEPFFGETQESTPLFLQRGSWSGSEMEGRDSGESEPGVGPEEAEEENGVDIWGERTQEKLAEVATESPEAEEIPSATREDPRDGGLEPEADRGGNEALLGDAQLALDVPSQPPSDHQTMDMVTALFSQMWQSPATGTIRSRIGPLTLHRLDPLTCDGMESSRKDEELESKADEMQGNKLVALEELDVNEIPTGDS</sequence>
<feature type="compositionally biased region" description="Acidic residues" evidence="11">
    <location>
        <begin position="101"/>
        <end position="121"/>
    </location>
</feature>
<keyword evidence="4" id="KW-0732">Signal</keyword>
<organism evidence="13 14">
    <name type="scientific">Phrynosoma platyrhinos</name>
    <name type="common">Desert horned lizard</name>
    <dbReference type="NCBI Taxonomy" id="52577"/>
    <lineage>
        <taxon>Eukaryota</taxon>
        <taxon>Metazoa</taxon>
        <taxon>Chordata</taxon>
        <taxon>Craniata</taxon>
        <taxon>Vertebrata</taxon>
        <taxon>Euteleostomi</taxon>
        <taxon>Lepidosauria</taxon>
        <taxon>Squamata</taxon>
        <taxon>Bifurcata</taxon>
        <taxon>Unidentata</taxon>
        <taxon>Episquamata</taxon>
        <taxon>Toxicofera</taxon>
        <taxon>Iguania</taxon>
        <taxon>Phrynosomatidae</taxon>
        <taxon>Phrynosomatinae</taxon>
        <taxon>Phrynosoma</taxon>
    </lineage>
</organism>
<evidence type="ECO:0000256" key="10">
    <source>
        <dbReference type="RuleBase" id="RU004439"/>
    </source>
</evidence>
<keyword evidence="7" id="KW-0472">Membrane</keyword>
<keyword evidence="3" id="KW-0812">Transmembrane</keyword>
<dbReference type="PRINTS" id="PR01638">
    <property type="entry name" value="MHCCLASSI"/>
</dbReference>
<dbReference type="InterPro" id="IPR050208">
    <property type="entry name" value="MHC_class-I_related"/>
</dbReference>
<comment type="similarity">
    <text evidence="10">Belongs to the MHC class I family.</text>
</comment>
<keyword evidence="5" id="KW-0391">Immunity</keyword>
<dbReference type="Gene3D" id="3.30.500.10">
    <property type="entry name" value="MHC class I-like antigen recognition-like"/>
    <property type="match status" value="1"/>
</dbReference>
<feature type="region of interest" description="Disordered" evidence="11">
    <location>
        <begin position="416"/>
        <end position="534"/>
    </location>
</feature>
<evidence type="ECO:0000256" key="5">
    <source>
        <dbReference type="ARBA" id="ARBA00022859"/>
    </source>
</evidence>
<evidence type="ECO:0000313" key="14">
    <source>
        <dbReference type="Proteomes" id="UP000826234"/>
    </source>
</evidence>
<comment type="subcellular location">
    <subcellularLocation>
        <location evidence="1">Membrane</location>
        <topology evidence="1">Single-pass type I membrane protein</topology>
    </subcellularLocation>
</comment>
<feature type="region of interest" description="Disordered" evidence="11">
    <location>
        <begin position="589"/>
        <end position="609"/>
    </location>
</feature>
<accession>A0ABQ7TNF6</accession>
<feature type="compositionally biased region" description="Basic and acidic residues" evidence="11">
    <location>
        <begin position="485"/>
        <end position="494"/>
    </location>
</feature>
<dbReference type="InterPro" id="IPR037055">
    <property type="entry name" value="MHC_I-like_Ag-recog_sf"/>
</dbReference>
<evidence type="ECO:0000256" key="9">
    <source>
        <dbReference type="ARBA" id="ARBA00023180"/>
    </source>
</evidence>
<feature type="compositionally biased region" description="Basic and acidic residues" evidence="11">
    <location>
        <begin position="510"/>
        <end position="527"/>
    </location>
</feature>
<evidence type="ECO:0000256" key="8">
    <source>
        <dbReference type="ARBA" id="ARBA00023157"/>
    </source>
</evidence>
<feature type="compositionally biased region" description="Polar residues" evidence="11">
    <location>
        <begin position="441"/>
        <end position="456"/>
    </location>
</feature>
<feature type="region of interest" description="Disordered" evidence="11">
    <location>
        <begin position="100"/>
        <end position="130"/>
    </location>
</feature>
<dbReference type="EMBL" id="JAIPUX010000439">
    <property type="protein sequence ID" value="KAH0630683.1"/>
    <property type="molecule type" value="Genomic_DNA"/>
</dbReference>
<feature type="domain" description="MHC class I-like antigen recognition-like" evidence="12">
    <location>
        <begin position="169"/>
        <end position="349"/>
    </location>
</feature>
<keyword evidence="6" id="KW-1133">Transmembrane helix</keyword>
<reference evidence="13 14" key="1">
    <citation type="journal article" date="2022" name="Gigascience">
        <title>A chromosome-level genome assembly and annotation of the desert horned lizard, Phrynosoma platyrhinos, provides insight into chromosomal rearrangements among reptiles.</title>
        <authorList>
            <person name="Koochekian N."/>
            <person name="Ascanio A."/>
            <person name="Farleigh K."/>
            <person name="Card D.C."/>
            <person name="Schield D.R."/>
            <person name="Castoe T.A."/>
            <person name="Jezkova T."/>
        </authorList>
    </citation>
    <scope>NUCLEOTIDE SEQUENCE [LARGE SCALE GENOMIC DNA]</scope>
    <source>
        <strain evidence="13">NK-2021</strain>
    </source>
</reference>
<evidence type="ECO:0000259" key="12">
    <source>
        <dbReference type="Pfam" id="PF00129"/>
    </source>
</evidence>
<evidence type="ECO:0000256" key="4">
    <source>
        <dbReference type="ARBA" id="ARBA00022729"/>
    </source>
</evidence>
<evidence type="ECO:0000313" key="13">
    <source>
        <dbReference type="EMBL" id="KAH0630683.1"/>
    </source>
</evidence>
<feature type="non-terminal residue" evidence="13">
    <location>
        <position position="628"/>
    </location>
</feature>
<dbReference type="InterPro" id="IPR001039">
    <property type="entry name" value="MHC_I_a_a1/a2"/>
</dbReference>
<dbReference type="Proteomes" id="UP000826234">
    <property type="component" value="Unassembled WGS sequence"/>
</dbReference>
<protein>
    <recommendedName>
        <fullName evidence="12">MHC class I-like antigen recognition-like domain-containing protein</fullName>
    </recommendedName>
</protein>
<proteinExistence type="inferred from homology"/>
<gene>
    <name evidence="13" type="ORF">JD844_013973</name>
</gene>
<evidence type="ECO:0000256" key="1">
    <source>
        <dbReference type="ARBA" id="ARBA00004479"/>
    </source>
</evidence>
<keyword evidence="2" id="KW-0490">MHC I</keyword>
<evidence type="ECO:0000256" key="2">
    <source>
        <dbReference type="ARBA" id="ARBA00022451"/>
    </source>
</evidence>
<dbReference type="PANTHER" id="PTHR16675:SF242">
    <property type="entry name" value="MAJOR HISTOCOMPATIBILITY COMPLEX CLASS I-RELATED GENE PROTEIN"/>
    <property type="match status" value="1"/>
</dbReference>
<dbReference type="Pfam" id="PF00129">
    <property type="entry name" value="MHC_I"/>
    <property type="match status" value="1"/>
</dbReference>
<dbReference type="PANTHER" id="PTHR16675">
    <property type="entry name" value="MHC CLASS I-RELATED"/>
    <property type="match status" value="1"/>
</dbReference>